<evidence type="ECO:0000313" key="1">
    <source>
        <dbReference type="EMBL" id="VBA46917.1"/>
    </source>
</evidence>
<dbReference type="Proteomes" id="UP000267289">
    <property type="component" value="Unassembled WGS sequence"/>
</dbReference>
<evidence type="ECO:0000313" key="2">
    <source>
        <dbReference type="Proteomes" id="UP000267289"/>
    </source>
</evidence>
<reference evidence="1 2" key="1">
    <citation type="submission" date="2018-09" db="EMBL/GenBank/DDBJ databases">
        <authorList>
            <person name="Tagini F."/>
        </authorList>
    </citation>
    <scope>NUCLEOTIDE SEQUENCE [LARGE SCALE GENOMIC DNA]</scope>
    <source>
        <strain evidence="1 2">MK13</strain>
    </source>
</reference>
<organism evidence="1 2">
    <name type="scientific">Mycobacterium innocens</name>
    <dbReference type="NCBI Taxonomy" id="2341083"/>
    <lineage>
        <taxon>Bacteria</taxon>
        <taxon>Bacillati</taxon>
        <taxon>Actinomycetota</taxon>
        <taxon>Actinomycetes</taxon>
        <taxon>Mycobacteriales</taxon>
        <taxon>Mycobacteriaceae</taxon>
        <taxon>Mycobacterium</taxon>
    </lineage>
</organism>
<accession>A0A498QMJ1</accession>
<keyword evidence="2" id="KW-1185">Reference proteome</keyword>
<proteinExistence type="predicted"/>
<sequence>MGHAGITVTADTYADEQFDGIAVRLTRWLTFRQTATRSRGPISGSRKGWCAAL</sequence>
<dbReference type="EMBL" id="UPHQ01000326">
    <property type="protein sequence ID" value="VBA46917.1"/>
    <property type="molecule type" value="Genomic_DNA"/>
</dbReference>
<dbReference type="AlphaFoldDB" id="A0A498QMJ1"/>
<name>A0A498QMJ1_9MYCO</name>
<gene>
    <name evidence="1" type="ORF">LAUMK13_05745</name>
</gene>
<protein>
    <submittedName>
        <fullName evidence="1">Uncharacterized protein</fullName>
    </submittedName>
</protein>